<proteinExistence type="predicted"/>
<gene>
    <name evidence="2" type="ORF">ACH5RR_003581</name>
</gene>
<dbReference type="AlphaFoldDB" id="A0ABD3AV62"/>
<reference evidence="2 3" key="1">
    <citation type="submission" date="2024-11" db="EMBL/GenBank/DDBJ databases">
        <title>A near-complete genome assembly of Cinchona calisaya.</title>
        <authorList>
            <person name="Lian D.C."/>
            <person name="Zhao X.W."/>
            <person name="Wei L."/>
        </authorList>
    </citation>
    <scope>NUCLEOTIDE SEQUENCE [LARGE SCALE GENOMIC DNA]</scope>
    <source>
        <tissue evidence="2">Nenye</tissue>
    </source>
</reference>
<sequence>MAAGRPGNMRQSGGFEAPPPPGQQTMKATGVAPPILGQPTTETGAAASQTSPKLPSAHHSSEVLHQTRKLPCSPAKLAIGGCAFVATLAYFTLFSHKKAEATALDVARVTTGTSNPANSPPRT</sequence>
<dbReference type="Proteomes" id="UP001630127">
    <property type="component" value="Unassembled WGS sequence"/>
</dbReference>
<protein>
    <recommendedName>
        <fullName evidence="4">Transmembrane protein</fullName>
    </recommendedName>
</protein>
<evidence type="ECO:0000313" key="2">
    <source>
        <dbReference type="EMBL" id="KAL3535120.1"/>
    </source>
</evidence>
<comment type="caution">
    <text evidence="2">The sequence shown here is derived from an EMBL/GenBank/DDBJ whole genome shotgun (WGS) entry which is preliminary data.</text>
</comment>
<accession>A0ABD3AV62</accession>
<name>A0ABD3AV62_9GENT</name>
<evidence type="ECO:0000256" key="1">
    <source>
        <dbReference type="SAM" id="MobiDB-lite"/>
    </source>
</evidence>
<evidence type="ECO:0000313" key="3">
    <source>
        <dbReference type="Proteomes" id="UP001630127"/>
    </source>
</evidence>
<keyword evidence="3" id="KW-1185">Reference proteome</keyword>
<evidence type="ECO:0008006" key="4">
    <source>
        <dbReference type="Google" id="ProtNLM"/>
    </source>
</evidence>
<organism evidence="2 3">
    <name type="scientific">Cinchona calisaya</name>
    <dbReference type="NCBI Taxonomy" id="153742"/>
    <lineage>
        <taxon>Eukaryota</taxon>
        <taxon>Viridiplantae</taxon>
        <taxon>Streptophyta</taxon>
        <taxon>Embryophyta</taxon>
        <taxon>Tracheophyta</taxon>
        <taxon>Spermatophyta</taxon>
        <taxon>Magnoliopsida</taxon>
        <taxon>eudicotyledons</taxon>
        <taxon>Gunneridae</taxon>
        <taxon>Pentapetalae</taxon>
        <taxon>asterids</taxon>
        <taxon>lamiids</taxon>
        <taxon>Gentianales</taxon>
        <taxon>Rubiaceae</taxon>
        <taxon>Cinchonoideae</taxon>
        <taxon>Cinchoneae</taxon>
        <taxon>Cinchona</taxon>
    </lineage>
</organism>
<dbReference type="EMBL" id="JBJUIK010000002">
    <property type="protein sequence ID" value="KAL3535120.1"/>
    <property type="molecule type" value="Genomic_DNA"/>
</dbReference>
<feature type="region of interest" description="Disordered" evidence="1">
    <location>
        <begin position="1"/>
        <end position="66"/>
    </location>
</feature>
<feature type="compositionally biased region" description="Polar residues" evidence="1">
    <location>
        <begin position="38"/>
        <end position="53"/>
    </location>
</feature>